<dbReference type="PANTHER" id="PTHR34353:SF2">
    <property type="entry name" value="CRISPR-ASSOCIATED ENDONUCLEASE CAS1 1"/>
    <property type="match status" value="1"/>
</dbReference>
<evidence type="ECO:0000256" key="2">
    <source>
        <dbReference type="ARBA" id="ARBA00022723"/>
    </source>
</evidence>
<dbReference type="GO" id="GO:0043571">
    <property type="term" value="P:maintenance of CRISPR repeat elements"/>
    <property type="evidence" value="ECO:0007669"/>
    <property type="project" value="UniProtKB-UniRule"/>
</dbReference>
<keyword evidence="5 10" id="KW-0460">Magnesium</keyword>
<comment type="subunit">
    <text evidence="9 10">Homodimer, forms a heterotetramer with a Cas2 homodimer.</text>
</comment>
<dbReference type="NCBIfam" id="TIGR00287">
    <property type="entry name" value="cas1"/>
    <property type="match status" value="1"/>
</dbReference>
<keyword evidence="12" id="KW-1185">Reference proteome</keyword>
<dbReference type="GO" id="GO:0003677">
    <property type="term" value="F:DNA binding"/>
    <property type="evidence" value="ECO:0007669"/>
    <property type="project" value="UniProtKB-KW"/>
</dbReference>
<dbReference type="AlphaFoldDB" id="A0A0U9IB03"/>
<dbReference type="PANTHER" id="PTHR34353">
    <property type="entry name" value="CRISPR-ASSOCIATED ENDONUCLEASE CAS1 1"/>
    <property type="match status" value="1"/>
</dbReference>
<dbReference type="CDD" id="cd09634">
    <property type="entry name" value="Cas1_I-II-III"/>
    <property type="match status" value="1"/>
</dbReference>
<evidence type="ECO:0000256" key="6">
    <source>
        <dbReference type="ARBA" id="ARBA00023118"/>
    </source>
</evidence>
<keyword evidence="3 10" id="KW-0255">Endonuclease</keyword>
<dbReference type="STRING" id="86166.TAGGR_330"/>
<protein>
    <recommendedName>
        <fullName evidence="10">CRISPR-associated endonuclease Cas1</fullName>
        <ecNumber evidence="10">3.1.-.-</ecNumber>
    </recommendedName>
</protein>
<name>A0A0U9IB03_9BACT</name>
<dbReference type="InterPro" id="IPR002729">
    <property type="entry name" value="CRISPR-assoc_Cas1"/>
</dbReference>
<evidence type="ECO:0000313" key="11">
    <source>
        <dbReference type="EMBL" id="GAQ95558.1"/>
    </source>
</evidence>
<feature type="binding site" evidence="10">
    <location>
        <position position="160"/>
    </location>
    <ligand>
        <name>Mn(2+)</name>
        <dbReference type="ChEBI" id="CHEBI:29035"/>
    </ligand>
</feature>
<dbReference type="InterPro" id="IPR042206">
    <property type="entry name" value="CRISPR-assoc_Cas1_C"/>
</dbReference>
<dbReference type="InterPro" id="IPR050646">
    <property type="entry name" value="Cas1"/>
</dbReference>
<evidence type="ECO:0000256" key="3">
    <source>
        <dbReference type="ARBA" id="ARBA00022759"/>
    </source>
</evidence>
<keyword evidence="7 10" id="KW-0238">DNA-binding</keyword>
<comment type="function">
    <text evidence="10">CRISPR (clustered regularly interspaced short palindromic repeat), is an adaptive immune system that provides protection against mobile genetic elements (viruses, transposable elements and conjugative plasmids). CRISPR clusters contain spacers, sequences complementary to antecedent mobile elements, and target invading nucleic acids. CRISPR clusters are transcribed and processed into CRISPR RNA (crRNA). Acts as a dsDNA endonuclease. Involved in the integration of spacer DNA into the CRISPR cassette.</text>
</comment>
<keyword evidence="4 10" id="KW-0378">Hydrolase</keyword>
<dbReference type="GO" id="GO:0016787">
    <property type="term" value="F:hydrolase activity"/>
    <property type="evidence" value="ECO:0007669"/>
    <property type="project" value="UniProtKB-KW"/>
</dbReference>
<organism evidence="11 12">
    <name type="scientific">Thermodesulfovibrio aggregans</name>
    <dbReference type="NCBI Taxonomy" id="86166"/>
    <lineage>
        <taxon>Bacteria</taxon>
        <taxon>Pseudomonadati</taxon>
        <taxon>Nitrospirota</taxon>
        <taxon>Thermodesulfovibrionia</taxon>
        <taxon>Thermodesulfovibrionales</taxon>
        <taxon>Thermodesulfovibrionaceae</taxon>
        <taxon>Thermodesulfovibrio</taxon>
    </lineage>
</organism>
<dbReference type="OrthoDB" id="9803119at2"/>
<comment type="caution">
    <text evidence="11">The sequence shown here is derived from an EMBL/GenBank/DDBJ whole genome shotgun (WGS) entry which is preliminary data.</text>
</comment>
<comment type="similarity">
    <text evidence="10">Belongs to the CRISPR-associated endonuclease Cas1 family.</text>
</comment>
<evidence type="ECO:0000256" key="1">
    <source>
        <dbReference type="ARBA" id="ARBA00022722"/>
    </source>
</evidence>
<reference evidence="12" key="1">
    <citation type="submission" date="2016-01" db="EMBL/GenBank/DDBJ databases">
        <title>Draft genome sequence of Thermodesulfovibrio aggregans strain TGE-P1.</title>
        <authorList>
            <person name="Sekiguchi Y."/>
            <person name="Ohashi A."/>
            <person name="Matsuura N."/>
            <person name="Tourlousse M.D."/>
        </authorList>
    </citation>
    <scope>NUCLEOTIDE SEQUENCE [LARGE SCALE GENOMIC DNA]</scope>
    <source>
        <strain evidence="12">TGE-P1</strain>
    </source>
</reference>
<dbReference type="InterPro" id="IPR042211">
    <property type="entry name" value="CRISPR-assoc_Cas1_N"/>
</dbReference>
<keyword evidence="6 10" id="KW-0051">Antiviral defense</keyword>
<keyword evidence="2 10" id="KW-0479">Metal-binding</keyword>
<dbReference type="GO" id="GO:0004519">
    <property type="term" value="F:endonuclease activity"/>
    <property type="evidence" value="ECO:0007669"/>
    <property type="project" value="UniProtKB-UniRule"/>
</dbReference>
<dbReference type="Proteomes" id="UP000054976">
    <property type="component" value="Unassembled WGS sequence"/>
</dbReference>
<accession>A0A0U9IB03</accession>
<keyword evidence="8 10" id="KW-0464">Manganese</keyword>
<proteinExistence type="inferred from homology"/>
<dbReference type="HAMAP" id="MF_01470">
    <property type="entry name" value="Cas1"/>
    <property type="match status" value="1"/>
</dbReference>
<dbReference type="Gene3D" id="3.100.10.20">
    <property type="entry name" value="CRISPR-associated endonuclease Cas1, N-terminal domain"/>
    <property type="match status" value="1"/>
</dbReference>
<evidence type="ECO:0000256" key="9">
    <source>
        <dbReference type="ARBA" id="ARBA00038592"/>
    </source>
</evidence>
<evidence type="ECO:0000256" key="5">
    <source>
        <dbReference type="ARBA" id="ARBA00022842"/>
    </source>
</evidence>
<evidence type="ECO:0000256" key="8">
    <source>
        <dbReference type="ARBA" id="ARBA00023211"/>
    </source>
</evidence>
<comment type="cofactor">
    <cofactor evidence="10">
        <name>Mg(2+)</name>
        <dbReference type="ChEBI" id="CHEBI:18420"/>
    </cofactor>
    <cofactor evidence="10">
        <name>Mn(2+)</name>
        <dbReference type="ChEBI" id="CHEBI:29035"/>
    </cofactor>
</comment>
<sequence>MGTVFIDRKDIEIKTDGNTLVFYSNGKKEGSLPLTPLKKIVIIGNVKIETSVIYRLVKNEVSIAFFTGRLHYCGTIYGPLHNNGLLRVKQYEKSLSEFSNVYATDLVKRKLTSQINFVKKMKELKPVFTMTFERAEKLIGQILRKLDNKEINLESLRGFEGAASSVYFSSYCKIFPNSLKFRKRQKRPPRDPVNAMLSLCYTLLHYEFVREIQLIGLDPTIGFYHQFDYGRESLACDLVELFRVHVDEFVFQLFRDKTFTARDFMKDSDSGGVYLKKSGRKNFYPLYEEWANQHRAIWREEVQALARKLLEEKDTISY</sequence>
<evidence type="ECO:0000313" key="12">
    <source>
        <dbReference type="Proteomes" id="UP000054976"/>
    </source>
</evidence>
<evidence type="ECO:0000256" key="10">
    <source>
        <dbReference type="HAMAP-Rule" id="MF_01470"/>
    </source>
</evidence>
<dbReference type="Pfam" id="PF01867">
    <property type="entry name" value="Cas_Cas1"/>
    <property type="match status" value="1"/>
</dbReference>
<dbReference type="EMBL" id="BCNO01000003">
    <property type="protein sequence ID" value="GAQ95558.1"/>
    <property type="molecule type" value="Genomic_DNA"/>
</dbReference>
<feature type="binding site" evidence="10">
    <location>
        <position position="225"/>
    </location>
    <ligand>
        <name>Mn(2+)</name>
        <dbReference type="ChEBI" id="CHEBI:29035"/>
    </ligand>
</feature>
<evidence type="ECO:0000256" key="7">
    <source>
        <dbReference type="ARBA" id="ARBA00023125"/>
    </source>
</evidence>
<dbReference type="GO" id="GO:0046872">
    <property type="term" value="F:metal ion binding"/>
    <property type="evidence" value="ECO:0007669"/>
    <property type="project" value="UniProtKB-UniRule"/>
</dbReference>
<evidence type="ECO:0000256" key="4">
    <source>
        <dbReference type="ARBA" id="ARBA00022801"/>
    </source>
</evidence>
<dbReference type="GO" id="GO:0051607">
    <property type="term" value="P:defense response to virus"/>
    <property type="evidence" value="ECO:0007669"/>
    <property type="project" value="UniProtKB-UniRule"/>
</dbReference>
<feature type="binding site" evidence="10">
    <location>
        <position position="240"/>
    </location>
    <ligand>
        <name>Mn(2+)</name>
        <dbReference type="ChEBI" id="CHEBI:29035"/>
    </ligand>
</feature>
<dbReference type="EC" id="3.1.-.-" evidence="10"/>
<dbReference type="RefSeq" id="WP_059176994.1">
    <property type="nucleotide sequence ID" value="NZ_BCNO01000003.1"/>
</dbReference>
<gene>
    <name evidence="10" type="primary">cas1</name>
    <name evidence="11" type="ORF">TAGGR_330</name>
</gene>
<keyword evidence="1 10" id="KW-0540">Nuclease</keyword>
<dbReference type="Gene3D" id="1.20.120.920">
    <property type="entry name" value="CRISPR-associated endonuclease Cas1, C-terminal domain"/>
    <property type="match status" value="1"/>
</dbReference>